<keyword evidence="6 8" id="KW-0472">Membrane</keyword>
<evidence type="ECO:0000256" key="6">
    <source>
        <dbReference type="ARBA" id="ARBA00023136"/>
    </source>
</evidence>
<comment type="caution">
    <text evidence="9">The sequence shown here is derived from an EMBL/GenBank/DDBJ whole genome shotgun (WGS) entry which is preliminary data.</text>
</comment>
<evidence type="ECO:0000313" key="9">
    <source>
        <dbReference type="EMBL" id="GFR76043.1"/>
    </source>
</evidence>
<sequence length="339" mass="38401">MKFECASVDLNLDLIDVDVTARDDGGPKLCVLCYPGAARRWFRLWINPKMRINISDPGSLPDVFYGSNVSEVVDRSSSTSYLRWPSLWGQLRQEYGFSPFNASCIGVLSTKSYTVQFVVKNPEIWFVAYTGVGLLLFFLAPYWSRNKLFHYGTGMSIGVLGSVLIALFVLNKFLPQKVKTLGSFMLVVSTSASMFLLQHISFYINEVLLDYWQIVLGYVIVASMLSCAVMYRFEPLSNPRTLDLVSWGLQGLGLVLVYHGCQIPEMAVAVVLAACLVYYFPRGIFTWLQRQRFGRFMEGEDHVTEMESFEHDSTCEINPLILSDSDSSESELSFRMNTR</sequence>
<gene>
    <name evidence="9" type="ORF">ElyMa_003935700</name>
</gene>
<evidence type="ECO:0000256" key="7">
    <source>
        <dbReference type="ARBA" id="ARBA00023242"/>
    </source>
</evidence>
<proteinExistence type="inferred from homology"/>
<organism evidence="9 10">
    <name type="scientific">Elysia marginata</name>
    <dbReference type="NCBI Taxonomy" id="1093978"/>
    <lineage>
        <taxon>Eukaryota</taxon>
        <taxon>Metazoa</taxon>
        <taxon>Spiralia</taxon>
        <taxon>Lophotrochozoa</taxon>
        <taxon>Mollusca</taxon>
        <taxon>Gastropoda</taxon>
        <taxon>Heterobranchia</taxon>
        <taxon>Euthyneura</taxon>
        <taxon>Panpulmonata</taxon>
        <taxon>Sacoglossa</taxon>
        <taxon>Placobranchoidea</taxon>
        <taxon>Plakobranchidae</taxon>
        <taxon>Elysia</taxon>
    </lineage>
</organism>
<keyword evidence="10" id="KW-1185">Reference proteome</keyword>
<dbReference type="GO" id="GO:0005637">
    <property type="term" value="C:nuclear inner membrane"/>
    <property type="evidence" value="ECO:0007669"/>
    <property type="project" value="UniProtKB-SubCell"/>
</dbReference>
<evidence type="ECO:0000313" key="10">
    <source>
        <dbReference type="Proteomes" id="UP000762676"/>
    </source>
</evidence>
<feature type="transmembrane region" description="Helical" evidence="8">
    <location>
        <begin position="211"/>
        <end position="230"/>
    </location>
</feature>
<dbReference type="AlphaFoldDB" id="A0AAV4FRJ2"/>
<evidence type="ECO:0000256" key="3">
    <source>
        <dbReference type="ARBA" id="ARBA00022692"/>
    </source>
</evidence>
<keyword evidence="3 8" id="KW-0812">Transmembrane</keyword>
<reference evidence="9 10" key="1">
    <citation type="journal article" date="2021" name="Elife">
        <title>Chloroplast acquisition without the gene transfer in kleptoplastic sea slugs, Plakobranchus ocellatus.</title>
        <authorList>
            <person name="Maeda T."/>
            <person name="Takahashi S."/>
            <person name="Yoshida T."/>
            <person name="Shimamura S."/>
            <person name="Takaki Y."/>
            <person name="Nagai Y."/>
            <person name="Toyoda A."/>
            <person name="Suzuki Y."/>
            <person name="Arimoto A."/>
            <person name="Ishii H."/>
            <person name="Satoh N."/>
            <person name="Nishiyama T."/>
            <person name="Hasebe M."/>
            <person name="Maruyama T."/>
            <person name="Minagawa J."/>
            <person name="Obokata J."/>
            <person name="Shigenobu S."/>
        </authorList>
    </citation>
    <scope>NUCLEOTIDE SEQUENCE [LARGE SCALE GENOMIC DNA]</scope>
</reference>
<feature type="transmembrane region" description="Helical" evidence="8">
    <location>
        <begin position="149"/>
        <end position="170"/>
    </location>
</feature>
<dbReference type="Pfam" id="PF10225">
    <property type="entry name" value="NEMP"/>
    <property type="match status" value="1"/>
</dbReference>
<feature type="transmembrane region" description="Helical" evidence="8">
    <location>
        <begin position="266"/>
        <end position="288"/>
    </location>
</feature>
<dbReference type="InterPro" id="IPR019358">
    <property type="entry name" value="NEMP_fam"/>
</dbReference>
<dbReference type="Proteomes" id="UP000762676">
    <property type="component" value="Unassembled WGS sequence"/>
</dbReference>
<evidence type="ECO:0000256" key="2">
    <source>
        <dbReference type="ARBA" id="ARBA00005748"/>
    </source>
</evidence>
<evidence type="ECO:0000256" key="1">
    <source>
        <dbReference type="ARBA" id="ARBA00004575"/>
    </source>
</evidence>
<comment type="subcellular location">
    <subcellularLocation>
        <location evidence="1">Nucleus inner membrane</location>
        <topology evidence="1">Multi-pass membrane protein</topology>
        <orientation evidence="1">Nucleoplasmic side</orientation>
    </subcellularLocation>
</comment>
<feature type="transmembrane region" description="Helical" evidence="8">
    <location>
        <begin position="242"/>
        <end position="260"/>
    </location>
</feature>
<accession>A0AAV4FRJ2</accession>
<dbReference type="EMBL" id="BMAT01007997">
    <property type="protein sequence ID" value="GFR76043.1"/>
    <property type="molecule type" value="Genomic_DNA"/>
</dbReference>
<feature type="transmembrane region" description="Helical" evidence="8">
    <location>
        <begin position="182"/>
        <end position="205"/>
    </location>
</feature>
<evidence type="ECO:0000256" key="8">
    <source>
        <dbReference type="SAM" id="Phobius"/>
    </source>
</evidence>
<evidence type="ECO:0000256" key="5">
    <source>
        <dbReference type="ARBA" id="ARBA00022989"/>
    </source>
</evidence>
<name>A0AAV4FRJ2_9GAST</name>
<feature type="transmembrane region" description="Helical" evidence="8">
    <location>
        <begin position="124"/>
        <end position="143"/>
    </location>
</feature>
<protein>
    <submittedName>
        <fullName evidence="9">Nuclear envelope integral membrane protein 1-like</fullName>
    </submittedName>
</protein>
<keyword evidence="7" id="KW-0539">Nucleus</keyword>
<dbReference type="PANTHER" id="PTHR13598:SF1">
    <property type="entry name" value="AT07567P-RELATED"/>
    <property type="match status" value="1"/>
</dbReference>
<keyword evidence="4" id="KW-0732">Signal</keyword>
<comment type="similarity">
    <text evidence="2">Belongs to the NEMP family.</text>
</comment>
<keyword evidence="5 8" id="KW-1133">Transmembrane helix</keyword>
<evidence type="ECO:0000256" key="4">
    <source>
        <dbReference type="ARBA" id="ARBA00022729"/>
    </source>
</evidence>
<dbReference type="PANTHER" id="PTHR13598">
    <property type="entry name" value="AT07567P-RELATED"/>
    <property type="match status" value="1"/>
</dbReference>